<feature type="transmembrane region" description="Helical" evidence="2">
    <location>
        <begin position="24"/>
        <end position="43"/>
    </location>
</feature>
<dbReference type="EMBL" id="CAJNRD030001120">
    <property type="protein sequence ID" value="CAG5092336.1"/>
    <property type="molecule type" value="Genomic_DNA"/>
</dbReference>
<evidence type="ECO:0000256" key="2">
    <source>
        <dbReference type="SAM" id="Phobius"/>
    </source>
</evidence>
<keyword evidence="4" id="KW-1185">Reference proteome</keyword>
<keyword evidence="2" id="KW-1133">Transmembrane helix</keyword>
<evidence type="ECO:0000256" key="1">
    <source>
        <dbReference type="SAM" id="MobiDB-lite"/>
    </source>
</evidence>
<name>A0A8J2MH97_COTCN</name>
<feature type="region of interest" description="Disordered" evidence="1">
    <location>
        <begin position="56"/>
        <end position="75"/>
    </location>
</feature>
<dbReference type="Proteomes" id="UP000786811">
    <property type="component" value="Unassembled WGS sequence"/>
</dbReference>
<dbReference type="AlphaFoldDB" id="A0A8J2MH97"/>
<comment type="caution">
    <text evidence="3">The sequence shown here is derived from an EMBL/GenBank/DDBJ whole genome shotgun (WGS) entry which is preliminary data.</text>
</comment>
<keyword evidence="2" id="KW-0472">Membrane</keyword>
<gene>
    <name evidence="3" type="ORF">HICCMSTLAB_LOCUS6062</name>
</gene>
<organism evidence="3 4">
    <name type="scientific">Cotesia congregata</name>
    <name type="common">Parasitoid wasp</name>
    <name type="synonym">Apanteles congregatus</name>
    <dbReference type="NCBI Taxonomy" id="51543"/>
    <lineage>
        <taxon>Eukaryota</taxon>
        <taxon>Metazoa</taxon>
        <taxon>Ecdysozoa</taxon>
        <taxon>Arthropoda</taxon>
        <taxon>Hexapoda</taxon>
        <taxon>Insecta</taxon>
        <taxon>Pterygota</taxon>
        <taxon>Neoptera</taxon>
        <taxon>Endopterygota</taxon>
        <taxon>Hymenoptera</taxon>
        <taxon>Apocrita</taxon>
        <taxon>Ichneumonoidea</taxon>
        <taxon>Braconidae</taxon>
        <taxon>Microgastrinae</taxon>
        <taxon>Cotesia</taxon>
    </lineage>
</organism>
<evidence type="ECO:0000313" key="4">
    <source>
        <dbReference type="Proteomes" id="UP000786811"/>
    </source>
</evidence>
<keyword evidence="2" id="KW-0812">Transmembrane</keyword>
<proteinExistence type="predicted"/>
<dbReference type="OrthoDB" id="8119066at2759"/>
<reference evidence="3" key="1">
    <citation type="submission" date="2021-04" db="EMBL/GenBank/DDBJ databases">
        <authorList>
            <person name="Chebbi M.A.C M."/>
        </authorList>
    </citation>
    <scope>NUCLEOTIDE SEQUENCE</scope>
</reference>
<sequence length="239" mass="27268">MVAELRVDVRESSQHHNDLKSEQITMLKMASLVVLITIIAVFFQGNEAYAIRTEQNQGQKQNLEDDYQDAEPTQNLSRDGSLLLPAINEPLPGSVFGLSMPQDASIVHLVLNLDNSTAKRIGKLIRGFTTFQQSFDRTVHLTNPFLTLNEIDPLKQKSARNDFVRQTKEIKWVSAVASHRMKLVKLYEELSFMCNYLKTNSEISIQEIATVREKEKDLQFKKQQANTLTWSSVEDTLIQ</sequence>
<evidence type="ECO:0000313" key="3">
    <source>
        <dbReference type="EMBL" id="CAG5092336.1"/>
    </source>
</evidence>
<accession>A0A8J2MH97</accession>
<protein>
    <submittedName>
        <fullName evidence="3">Uncharacterized protein</fullName>
    </submittedName>
</protein>